<dbReference type="InterPro" id="IPR004551">
    <property type="entry name" value="Dphthn_synthase"/>
</dbReference>
<evidence type="ECO:0000259" key="10">
    <source>
        <dbReference type="Pfam" id="PF00590"/>
    </source>
</evidence>
<evidence type="ECO:0000256" key="1">
    <source>
        <dbReference type="ARBA" id="ARBA00004006"/>
    </source>
</evidence>
<dbReference type="Pfam" id="PF00590">
    <property type="entry name" value="TP_methylase"/>
    <property type="match status" value="1"/>
</dbReference>
<feature type="binding site" evidence="9">
    <location>
        <position position="85"/>
    </location>
    <ligand>
        <name>S-adenosyl-L-methionine</name>
        <dbReference type="ChEBI" id="CHEBI:59789"/>
    </ligand>
</feature>
<dbReference type="HOGENOM" id="CLU_066040_1_0_1"/>
<reference evidence="11 12" key="2">
    <citation type="submission" date="2014-03" db="EMBL/GenBank/DDBJ databases">
        <title>The Genome Sequence of Anncaliia algerae insect isolate PRA339.</title>
        <authorList>
            <consortium name="The Broad Institute Genome Sequencing Platform"/>
            <consortium name="The Broad Institute Genome Sequencing Center for Infectious Disease"/>
            <person name="Cuomo C."/>
            <person name="Becnel J."/>
            <person name="Sanscrainte N."/>
            <person name="Walker B."/>
            <person name="Young S.K."/>
            <person name="Zeng Q."/>
            <person name="Gargeya S."/>
            <person name="Fitzgerald M."/>
            <person name="Haas B."/>
            <person name="Abouelleil A."/>
            <person name="Alvarado L."/>
            <person name="Arachchi H.M."/>
            <person name="Berlin A.M."/>
            <person name="Chapman S.B."/>
            <person name="Dewar J."/>
            <person name="Goldberg J."/>
            <person name="Griggs A."/>
            <person name="Gujja S."/>
            <person name="Hansen M."/>
            <person name="Howarth C."/>
            <person name="Imamovic A."/>
            <person name="Larimer J."/>
            <person name="McCowan C."/>
            <person name="Murphy C."/>
            <person name="Neiman D."/>
            <person name="Pearson M."/>
            <person name="Priest M."/>
            <person name="Roberts A."/>
            <person name="Saif S."/>
            <person name="Shea T."/>
            <person name="Sisk P."/>
            <person name="Sykes S."/>
            <person name="Wortman J."/>
            <person name="Nusbaum C."/>
            <person name="Birren B."/>
        </authorList>
    </citation>
    <scope>NUCLEOTIDE SEQUENCE [LARGE SCALE GENOMIC DNA]</scope>
    <source>
        <strain evidence="11 12">PRA339</strain>
    </source>
</reference>
<dbReference type="GO" id="GO:0141133">
    <property type="term" value="F:diphthine methyl ester synthase activity"/>
    <property type="evidence" value="ECO:0007669"/>
    <property type="project" value="UniProtKB-EC"/>
</dbReference>
<proteinExistence type="inferred from homology"/>
<dbReference type="Gene3D" id="3.30.950.10">
    <property type="entry name" value="Methyltransferase, Cobalt-precorrin-4 Transmethylase, Domain 2"/>
    <property type="match status" value="1"/>
</dbReference>
<dbReference type="CDD" id="cd11647">
    <property type="entry name" value="DHP5_DphB"/>
    <property type="match status" value="1"/>
</dbReference>
<feature type="domain" description="Tetrapyrrole methylase" evidence="10">
    <location>
        <begin position="1"/>
        <end position="221"/>
    </location>
</feature>
<dbReference type="SUPFAM" id="SSF53790">
    <property type="entry name" value="Tetrapyrrole methylase"/>
    <property type="match status" value="1"/>
</dbReference>
<evidence type="ECO:0000256" key="5">
    <source>
        <dbReference type="ARBA" id="ARBA00022603"/>
    </source>
</evidence>
<gene>
    <name evidence="11" type="ORF">H312_00881</name>
</gene>
<dbReference type="InterPro" id="IPR014777">
    <property type="entry name" value="4pyrrole_Mease_sub1"/>
</dbReference>
<evidence type="ECO:0000256" key="4">
    <source>
        <dbReference type="ARBA" id="ARBA00011927"/>
    </source>
</evidence>
<comment type="similarity">
    <text evidence="3">Belongs to the diphthine synthase family.</text>
</comment>
<protein>
    <recommendedName>
        <fullName evidence="4">diphthine methyl ester synthase</fullName>
        <ecNumber evidence="4">2.1.1.314</ecNumber>
    </recommendedName>
</protein>
<dbReference type="EC" id="2.1.1.314" evidence="4"/>
<dbReference type="OrthoDB" id="2516at2759"/>
<dbReference type="Proteomes" id="UP000030655">
    <property type="component" value="Unassembled WGS sequence"/>
</dbReference>
<accession>A0A059F353</accession>
<dbReference type="Gene3D" id="3.40.1010.10">
    <property type="entry name" value="Cobalt-precorrin-4 Transmethylase, Domain 1"/>
    <property type="match status" value="1"/>
</dbReference>
<reference evidence="12" key="1">
    <citation type="submission" date="2013-02" db="EMBL/GenBank/DDBJ databases">
        <authorList>
            <consortium name="The Broad Institute Genome Sequencing Platform"/>
            <person name="Cuomo C."/>
            <person name="Becnel J."/>
            <person name="Sanscrainte N."/>
            <person name="Walker B."/>
            <person name="Young S.K."/>
            <person name="Zeng Q."/>
            <person name="Gargeya S."/>
            <person name="Fitzgerald M."/>
            <person name="Haas B."/>
            <person name="Abouelleil A."/>
            <person name="Alvarado L."/>
            <person name="Arachchi H.M."/>
            <person name="Berlin A.M."/>
            <person name="Chapman S.B."/>
            <person name="Dewar J."/>
            <person name="Goldberg J."/>
            <person name="Griggs A."/>
            <person name="Gujja S."/>
            <person name="Hansen M."/>
            <person name="Howarth C."/>
            <person name="Imamovic A."/>
            <person name="Larimer J."/>
            <person name="McCowan C."/>
            <person name="Murphy C."/>
            <person name="Neiman D."/>
            <person name="Pearson M."/>
            <person name="Priest M."/>
            <person name="Roberts A."/>
            <person name="Saif S."/>
            <person name="Shea T."/>
            <person name="Sisk P."/>
            <person name="Sykes S."/>
            <person name="Wortman J."/>
            <person name="Nusbaum C."/>
            <person name="Birren B."/>
        </authorList>
    </citation>
    <scope>NUCLEOTIDE SEQUENCE [LARGE SCALE GENOMIC DNA]</scope>
    <source>
        <strain evidence="12">PRA339</strain>
    </source>
</reference>
<evidence type="ECO:0000256" key="2">
    <source>
        <dbReference type="ARBA" id="ARBA00005156"/>
    </source>
</evidence>
<evidence type="ECO:0000256" key="8">
    <source>
        <dbReference type="ARBA" id="ARBA00048752"/>
    </source>
</evidence>
<feature type="binding site" evidence="9">
    <location>
        <position position="161"/>
    </location>
    <ligand>
        <name>S-adenosyl-L-methionine</name>
        <dbReference type="ChEBI" id="CHEBI:59789"/>
    </ligand>
</feature>
<evidence type="ECO:0000256" key="7">
    <source>
        <dbReference type="ARBA" id="ARBA00022691"/>
    </source>
</evidence>
<dbReference type="PIRSF" id="PIRSF036432">
    <property type="entry name" value="Diphthine_synth"/>
    <property type="match status" value="1"/>
</dbReference>
<evidence type="ECO:0000313" key="12">
    <source>
        <dbReference type="Proteomes" id="UP000030655"/>
    </source>
</evidence>
<dbReference type="STRING" id="1288291.A0A059F353"/>
<feature type="binding site" evidence="9">
    <location>
        <position position="9"/>
    </location>
    <ligand>
        <name>S-adenosyl-L-methionine</name>
        <dbReference type="ChEBI" id="CHEBI:59789"/>
    </ligand>
</feature>
<keyword evidence="5" id="KW-0489">Methyltransferase</keyword>
<evidence type="ECO:0000256" key="9">
    <source>
        <dbReference type="PIRSR" id="PIRSR036432-1"/>
    </source>
</evidence>
<evidence type="ECO:0000256" key="6">
    <source>
        <dbReference type="ARBA" id="ARBA00022679"/>
    </source>
</evidence>
<comment type="pathway">
    <text evidence="2">Protein modification; peptidyl-diphthamide biosynthesis.</text>
</comment>
<dbReference type="PANTHER" id="PTHR10882">
    <property type="entry name" value="DIPHTHINE SYNTHASE"/>
    <property type="match status" value="1"/>
</dbReference>
<name>A0A059F353_9MICR</name>
<keyword evidence="12" id="KW-1185">Reference proteome</keyword>
<evidence type="ECO:0000313" key="11">
    <source>
        <dbReference type="EMBL" id="KCZ81703.1"/>
    </source>
</evidence>
<feature type="binding site" evidence="9">
    <location>
        <begin position="110"/>
        <end position="111"/>
    </location>
    <ligand>
        <name>S-adenosyl-L-methionine</name>
        <dbReference type="ChEBI" id="CHEBI:59789"/>
    </ligand>
</feature>
<comment type="catalytic activity">
    <reaction evidence="8">
        <text>2-[(3S)-amino-3-carboxypropyl]-L-histidyl-[translation elongation factor 2] + 4 S-adenosyl-L-methionine = diphthine methyl ester-[translation elongation factor 2] + 4 S-adenosyl-L-homocysteine + 3 H(+)</text>
        <dbReference type="Rhea" id="RHEA:42652"/>
        <dbReference type="Rhea" id="RHEA-COMP:9749"/>
        <dbReference type="Rhea" id="RHEA-COMP:10173"/>
        <dbReference type="ChEBI" id="CHEBI:15378"/>
        <dbReference type="ChEBI" id="CHEBI:57856"/>
        <dbReference type="ChEBI" id="CHEBI:59789"/>
        <dbReference type="ChEBI" id="CHEBI:73995"/>
        <dbReference type="ChEBI" id="CHEBI:79005"/>
        <dbReference type="EC" id="2.1.1.314"/>
    </reaction>
</comment>
<dbReference type="InterPro" id="IPR014776">
    <property type="entry name" value="4pyrrole_Mease_sub2"/>
</dbReference>
<evidence type="ECO:0000256" key="3">
    <source>
        <dbReference type="ARBA" id="ARBA00006729"/>
    </source>
</evidence>
<comment type="function">
    <text evidence="1">S-adenosyl-L-methionine-dependent methyltransferase that catalyzes four methylations of the modified target histidine residue in translation elongation factor 2 (EF-2), to form an intermediate called diphthine methyl ester. The four successive methylation reactions represent the second step of diphthamide biosynthesis.</text>
</comment>
<dbReference type="GO" id="GO:0032259">
    <property type="term" value="P:methylation"/>
    <property type="evidence" value="ECO:0007669"/>
    <property type="project" value="UniProtKB-KW"/>
</dbReference>
<feature type="binding site" evidence="9">
    <location>
        <position position="231"/>
    </location>
    <ligand>
        <name>S-adenosyl-L-methionine</name>
        <dbReference type="ChEBI" id="CHEBI:59789"/>
    </ligand>
</feature>
<dbReference type="GO" id="GO:0017183">
    <property type="term" value="P:protein histidyl modification to diphthamide"/>
    <property type="evidence" value="ECO:0007669"/>
    <property type="project" value="UniProtKB-UniPathway"/>
</dbReference>
<dbReference type="AlphaFoldDB" id="A0A059F353"/>
<dbReference type="EMBL" id="KK365138">
    <property type="protein sequence ID" value="KCZ81703.1"/>
    <property type="molecule type" value="Genomic_DNA"/>
</dbReference>
<keyword evidence="7 9" id="KW-0949">S-adenosyl-L-methionine</keyword>
<dbReference type="InterPro" id="IPR035996">
    <property type="entry name" value="4pyrrol_Methylase_sf"/>
</dbReference>
<dbReference type="InterPro" id="IPR000878">
    <property type="entry name" value="4pyrrol_Mease"/>
</dbReference>
<keyword evidence="6" id="KW-0808">Transferase</keyword>
<organism evidence="11 12">
    <name type="scientific">Anncaliia algerae PRA339</name>
    <dbReference type="NCBI Taxonomy" id="1288291"/>
    <lineage>
        <taxon>Eukaryota</taxon>
        <taxon>Fungi</taxon>
        <taxon>Fungi incertae sedis</taxon>
        <taxon>Microsporidia</taxon>
        <taxon>Tubulinosematoidea</taxon>
        <taxon>Tubulinosematidae</taxon>
        <taxon>Anncaliia</taxon>
    </lineage>
</organism>
<dbReference type="UniPathway" id="UPA00559"/>
<dbReference type="PANTHER" id="PTHR10882:SF0">
    <property type="entry name" value="DIPHTHINE METHYL ESTER SYNTHASE"/>
    <property type="match status" value="1"/>
</dbReference>
<sequence>MLYLIGTGLTAKDISLKSLEIIQRSKKVYLEIYTSKLKEQLKELEEIYKVKIHEASRNLLECTNEIINESINDEISLLIIGTPLLATTHTDLLIRAKEHNVSVNIIHNASIINVMGCYGLYSYSFGRIISIPYFEDNWKPTSFYNNIYNNKINNLHTLCLLDIRVSENEERFMTPNEALNQLMQCEEIERKGLIELNTEVFVICRFGTNEEAIYFGSIEEMLCKNFGKPLHSLIIPCKMDVLEREHVNILFNAKK</sequence>
<dbReference type="VEuPathDB" id="MicrosporidiaDB:H312_00881"/>
<dbReference type="NCBIfam" id="TIGR00522">
    <property type="entry name" value="dph5"/>
    <property type="match status" value="1"/>
</dbReference>